<organism evidence="3 4">
    <name type="scientific">Thiomicrorhabdus heinhorstiae</name>
    <dbReference type="NCBI Taxonomy" id="2748010"/>
    <lineage>
        <taxon>Bacteria</taxon>
        <taxon>Pseudomonadati</taxon>
        <taxon>Pseudomonadota</taxon>
        <taxon>Gammaproteobacteria</taxon>
        <taxon>Thiotrichales</taxon>
        <taxon>Piscirickettsiaceae</taxon>
        <taxon>Thiomicrorhabdus</taxon>
    </lineage>
</organism>
<reference evidence="3 4" key="1">
    <citation type="submission" date="2020-06" db="EMBL/GenBank/DDBJ databases">
        <authorList>
            <person name="Scott K."/>
        </authorList>
    </citation>
    <scope>NUCLEOTIDE SEQUENCE [LARGE SCALE GENOMIC DNA]</scope>
    <source>
        <strain evidence="3 4">HH1</strain>
    </source>
</reference>
<feature type="signal peptide" evidence="2">
    <location>
        <begin position="1"/>
        <end position="21"/>
    </location>
</feature>
<dbReference type="Proteomes" id="UP001193680">
    <property type="component" value="Unassembled WGS sequence"/>
</dbReference>
<proteinExistence type="predicted"/>
<reference evidence="3 4" key="2">
    <citation type="submission" date="2020-11" db="EMBL/GenBank/DDBJ databases">
        <title>Sulfur oxidizing isolate from Hospital Hole Sinkhole.</title>
        <authorList>
            <person name="Scott K.M."/>
        </authorList>
    </citation>
    <scope>NUCLEOTIDE SEQUENCE [LARGE SCALE GENOMIC DNA]</scope>
    <source>
        <strain evidence="3 4">HH1</strain>
    </source>
</reference>
<dbReference type="EMBL" id="JACBGI020000011">
    <property type="protein sequence ID" value="MBF6058074.1"/>
    <property type="molecule type" value="Genomic_DNA"/>
</dbReference>
<keyword evidence="1" id="KW-0175">Coiled coil</keyword>
<accession>A0ABS0BXF1</accession>
<protein>
    <submittedName>
        <fullName evidence="3">Uncharacterized protein</fullName>
    </submittedName>
</protein>
<gene>
    <name evidence="3" type="ORF">H8792_006930</name>
</gene>
<feature type="coiled-coil region" evidence="1">
    <location>
        <begin position="65"/>
        <end position="92"/>
    </location>
</feature>
<name>A0ABS0BXF1_9GAMM</name>
<evidence type="ECO:0000313" key="3">
    <source>
        <dbReference type="EMBL" id="MBF6058074.1"/>
    </source>
</evidence>
<evidence type="ECO:0000313" key="4">
    <source>
        <dbReference type="Proteomes" id="UP001193680"/>
    </source>
</evidence>
<comment type="caution">
    <text evidence="3">The sequence shown here is derived from an EMBL/GenBank/DDBJ whole genome shotgun (WGS) entry which is preliminary data.</text>
</comment>
<sequence>MRISTGLALLICMALSTTVQAVSCSQSNLDDAVFYENKLGDYYNDAIDIYQESCKYEIHYNRGNAESIKQAISQLNEIVNETNRALKKVEKARKYYKKASDLYYDLHEACDGSNSDNMYDNYSELYDWANDDTLYGDNDLRDELVKCRKKAKGSIKELNDLKQGL</sequence>
<evidence type="ECO:0000256" key="2">
    <source>
        <dbReference type="SAM" id="SignalP"/>
    </source>
</evidence>
<dbReference type="RefSeq" id="WP_185978221.1">
    <property type="nucleotide sequence ID" value="NZ_JACBGI020000011.1"/>
</dbReference>
<keyword evidence="2" id="KW-0732">Signal</keyword>
<keyword evidence="4" id="KW-1185">Reference proteome</keyword>
<evidence type="ECO:0000256" key="1">
    <source>
        <dbReference type="SAM" id="Coils"/>
    </source>
</evidence>
<feature type="chain" id="PRO_5046619959" evidence="2">
    <location>
        <begin position="22"/>
        <end position="165"/>
    </location>
</feature>